<keyword evidence="10 13" id="KW-0472">Membrane</keyword>
<protein>
    <recommendedName>
        <fullName evidence="16">DUF1211 domain-containing protein</fullName>
    </recommendedName>
</protein>
<keyword evidence="4" id="KW-0633">Potassium transport</keyword>
<name>A0A225SPS9_9BURK</name>
<dbReference type="GO" id="GO:0005267">
    <property type="term" value="F:potassium channel activity"/>
    <property type="evidence" value="ECO:0007669"/>
    <property type="project" value="UniProtKB-KW"/>
</dbReference>
<evidence type="ECO:0000256" key="13">
    <source>
        <dbReference type="SAM" id="Phobius"/>
    </source>
</evidence>
<feature type="transmembrane region" description="Helical" evidence="13">
    <location>
        <begin position="90"/>
        <end position="107"/>
    </location>
</feature>
<dbReference type="Pfam" id="PF06736">
    <property type="entry name" value="TMEM175"/>
    <property type="match status" value="1"/>
</dbReference>
<dbReference type="InterPro" id="IPR010617">
    <property type="entry name" value="TMEM175-like"/>
</dbReference>
<evidence type="ECO:0000256" key="1">
    <source>
        <dbReference type="ARBA" id="ARBA00004141"/>
    </source>
</evidence>
<evidence type="ECO:0000256" key="6">
    <source>
        <dbReference type="ARBA" id="ARBA00022826"/>
    </source>
</evidence>
<keyword evidence="5 13" id="KW-0812">Transmembrane</keyword>
<evidence type="ECO:0000256" key="2">
    <source>
        <dbReference type="ARBA" id="ARBA00006920"/>
    </source>
</evidence>
<keyword evidence="8 13" id="KW-1133">Transmembrane helix</keyword>
<evidence type="ECO:0000256" key="4">
    <source>
        <dbReference type="ARBA" id="ARBA00022538"/>
    </source>
</evidence>
<evidence type="ECO:0000256" key="12">
    <source>
        <dbReference type="ARBA" id="ARBA00034430"/>
    </source>
</evidence>
<evidence type="ECO:0000313" key="14">
    <source>
        <dbReference type="EMBL" id="OWY33014.1"/>
    </source>
</evidence>
<reference evidence="14 15" key="1">
    <citation type="journal article" date="2010" name="Int. J. Syst. Evol. Microbiol.">
        <title>Reclassification of Herbaspirillum putei as a later heterotypic synonym of Herbaspirillum huttiense, with the description of H. huttiense subsp. huttiense subsp. nov. and H. huttiense subsp. putei subsp. nov., comb. nov., and description of Herbaspirillum aquaticum sp. nov.</title>
        <authorList>
            <person name="Dobritsa A.P."/>
            <person name="Reddy M.C."/>
            <person name="Samadpour M."/>
        </authorList>
    </citation>
    <scope>NUCLEOTIDE SEQUENCE [LARGE SCALE GENOMIC DNA]</scope>
    <source>
        <strain evidence="14 15">IEH 4430</strain>
    </source>
</reference>
<keyword evidence="11" id="KW-0407">Ion channel</keyword>
<keyword evidence="6" id="KW-0631">Potassium channel</keyword>
<feature type="transmembrane region" description="Helical" evidence="13">
    <location>
        <begin position="161"/>
        <end position="191"/>
    </location>
</feature>
<evidence type="ECO:0000256" key="10">
    <source>
        <dbReference type="ARBA" id="ARBA00023136"/>
    </source>
</evidence>
<sequence length="202" mass="22040">MAPAPAGQGSPVNKSRLEAFSDGVIAIAITIMVLGLQTPQGSSLADLAPLMPPLLSYVLSFVYIGIYWVNHHHLLQLATQVDRRVLWANLHLLFWLSLLPFVTSWVANHHRQSAPVACYGVVLLMCSIAFLLLKRALRHSEAAHPSLAALLGHGRKNALSILLYAVAIPLSLATPLGATAIYVLLALLWFLPDHHFEAARPR</sequence>
<organism evidence="14 15">
    <name type="scientific">Herbaspirillum aquaticum</name>
    <dbReference type="NCBI Taxonomy" id="568783"/>
    <lineage>
        <taxon>Bacteria</taxon>
        <taxon>Pseudomonadati</taxon>
        <taxon>Pseudomonadota</taxon>
        <taxon>Betaproteobacteria</taxon>
        <taxon>Burkholderiales</taxon>
        <taxon>Oxalobacteraceae</taxon>
        <taxon>Herbaspirillum</taxon>
    </lineage>
</organism>
<keyword evidence="3" id="KW-0813">Transport</keyword>
<evidence type="ECO:0000256" key="3">
    <source>
        <dbReference type="ARBA" id="ARBA00022448"/>
    </source>
</evidence>
<evidence type="ECO:0000256" key="7">
    <source>
        <dbReference type="ARBA" id="ARBA00022958"/>
    </source>
</evidence>
<feature type="transmembrane region" description="Helical" evidence="13">
    <location>
        <begin position="20"/>
        <end position="38"/>
    </location>
</feature>
<comment type="catalytic activity">
    <reaction evidence="12">
        <text>K(+)(in) = K(+)(out)</text>
        <dbReference type="Rhea" id="RHEA:29463"/>
        <dbReference type="ChEBI" id="CHEBI:29103"/>
    </reaction>
</comment>
<feature type="transmembrane region" description="Helical" evidence="13">
    <location>
        <begin position="113"/>
        <end position="133"/>
    </location>
</feature>
<dbReference type="PANTHER" id="PTHR31462:SF5">
    <property type="entry name" value="ENDOSOMAL_LYSOSOMAL PROTON CHANNEL TMEM175"/>
    <property type="match status" value="1"/>
</dbReference>
<keyword evidence="9" id="KW-0406">Ion transport</keyword>
<evidence type="ECO:0000256" key="11">
    <source>
        <dbReference type="ARBA" id="ARBA00023303"/>
    </source>
</evidence>
<accession>A0A225SPS9</accession>
<dbReference type="Proteomes" id="UP000214747">
    <property type="component" value="Unassembled WGS sequence"/>
</dbReference>
<evidence type="ECO:0008006" key="16">
    <source>
        <dbReference type="Google" id="ProtNLM"/>
    </source>
</evidence>
<keyword evidence="15" id="KW-1185">Reference proteome</keyword>
<feature type="transmembrane region" description="Helical" evidence="13">
    <location>
        <begin position="50"/>
        <end position="69"/>
    </location>
</feature>
<keyword evidence="7" id="KW-0630">Potassium</keyword>
<comment type="subcellular location">
    <subcellularLocation>
        <location evidence="1">Membrane</location>
        <topology evidence="1">Multi-pass membrane protein</topology>
    </subcellularLocation>
</comment>
<comment type="similarity">
    <text evidence="2">Belongs to the TMEM175 family.</text>
</comment>
<gene>
    <name evidence="14" type="ORF">CEJ45_19015</name>
</gene>
<dbReference type="EMBL" id="NJGV01000021">
    <property type="protein sequence ID" value="OWY33014.1"/>
    <property type="molecule type" value="Genomic_DNA"/>
</dbReference>
<proteinExistence type="inferred from homology"/>
<evidence type="ECO:0000313" key="15">
    <source>
        <dbReference type="Proteomes" id="UP000214747"/>
    </source>
</evidence>
<dbReference type="GO" id="GO:0015252">
    <property type="term" value="F:proton channel activity"/>
    <property type="evidence" value="ECO:0007669"/>
    <property type="project" value="InterPro"/>
</dbReference>
<comment type="caution">
    <text evidence="14">The sequence shown here is derived from an EMBL/GenBank/DDBJ whole genome shotgun (WGS) entry which is preliminary data.</text>
</comment>
<evidence type="ECO:0000256" key="9">
    <source>
        <dbReference type="ARBA" id="ARBA00023065"/>
    </source>
</evidence>
<dbReference type="PANTHER" id="PTHR31462">
    <property type="entry name" value="ENDOSOMAL/LYSOSOMAL POTASSIUM CHANNEL TMEM175"/>
    <property type="match status" value="1"/>
</dbReference>
<dbReference type="AlphaFoldDB" id="A0A225SPS9"/>
<dbReference type="GO" id="GO:0016020">
    <property type="term" value="C:membrane"/>
    <property type="evidence" value="ECO:0007669"/>
    <property type="project" value="UniProtKB-SubCell"/>
</dbReference>
<evidence type="ECO:0000256" key="5">
    <source>
        <dbReference type="ARBA" id="ARBA00022692"/>
    </source>
</evidence>
<evidence type="ECO:0000256" key="8">
    <source>
        <dbReference type="ARBA" id="ARBA00022989"/>
    </source>
</evidence>